<reference evidence="1" key="1">
    <citation type="submission" date="2018-05" db="EMBL/GenBank/DDBJ databases">
        <authorList>
            <person name="Lanie J.A."/>
            <person name="Ng W.-L."/>
            <person name="Kazmierczak K.M."/>
            <person name="Andrzejewski T.M."/>
            <person name="Davidsen T.M."/>
            <person name="Wayne K.J."/>
            <person name="Tettelin H."/>
            <person name="Glass J.I."/>
            <person name="Rusch D."/>
            <person name="Podicherti R."/>
            <person name="Tsui H.-C.T."/>
            <person name="Winkler M.E."/>
        </authorList>
    </citation>
    <scope>NUCLEOTIDE SEQUENCE</scope>
</reference>
<organism evidence="1">
    <name type="scientific">marine metagenome</name>
    <dbReference type="NCBI Taxonomy" id="408172"/>
    <lineage>
        <taxon>unclassified sequences</taxon>
        <taxon>metagenomes</taxon>
        <taxon>ecological metagenomes</taxon>
    </lineage>
</organism>
<dbReference type="AlphaFoldDB" id="A0A382I9E5"/>
<gene>
    <name evidence="1" type="ORF">METZ01_LOCUS248992</name>
</gene>
<dbReference type="EMBL" id="UINC01065952">
    <property type="protein sequence ID" value="SVB96138.1"/>
    <property type="molecule type" value="Genomic_DNA"/>
</dbReference>
<accession>A0A382I9E5</accession>
<sequence length="33" mass="3760">MILNKKIENKLKIRNMASAVPSSMNPPLDCFVR</sequence>
<evidence type="ECO:0000313" key="1">
    <source>
        <dbReference type="EMBL" id="SVB96138.1"/>
    </source>
</evidence>
<proteinExistence type="predicted"/>
<protein>
    <submittedName>
        <fullName evidence="1">Uncharacterized protein</fullName>
    </submittedName>
</protein>
<name>A0A382I9E5_9ZZZZ</name>